<evidence type="ECO:0000313" key="16">
    <source>
        <dbReference type="EMBL" id="KAG8468388.1"/>
    </source>
</evidence>
<dbReference type="AlphaFoldDB" id="A0A8J5XNF8"/>
<name>A0A8J5XNF8_DIALT</name>
<evidence type="ECO:0000256" key="1">
    <source>
        <dbReference type="ARBA" id="ARBA00003294"/>
    </source>
</evidence>
<dbReference type="OrthoDB" id="191315at2759"/>
<dbReference type="GO" id="GO:0008840">
    <property type="term" value="F:4-hydroxy-tetrahydrodipicolinate synthase activity"/>
    <property type="evidence" value="ECO:0007669"/>
    <property type="project" value="UniProtKB-EC"/>
</dbReference>
<feature type="chain" id="PRO_5035190372" description="4-hydroxy-tetrahydrodipicolinate synthase" evidence="15">
    <location>
        <begin position="24"/>
        <end position="346"/>
    </location>
</feature>
<dbReference type="GO" id="GO:0019877">
    <property type="term" value="P:diaminopimelate biosynthetic process"/>
    <property type="evidence" value="ECO:0007669"/>
    <property type="project" value="UniProtKB-KW"/>
</dbReference>
<evidence type="ECO:0000313" key="17">
    <source>
        <dbReference type="Proteomes" id="UP000751190"/>
    </source>
</evidence>
<dbReference type="HAMAP" id="MF_00418">
    <property type="entry name" value="DapA"/>
    <property type="match status" value="1"/>
</dbReference>
<evidence type="ECO:0000256" key="12">
    <source>
        <dbReference type="PIRNR" id="PIRNR001365"/>
    </source>
</evidence>
<keyword evidence="10" id="KW-0704">Schiff base</keyword>
<evidence type="ECO:0000256" key="6">
    <source>
        <dbReference type="ARBA" id="ARBA00022605"/>
    </source>
</evidence>
<comment type="similarity">
    <text evidence="3 12">Belongs to the DapA family.</text>
</comment>
<proteinExistence type="inferred from homology"/>
<dbReference type="PANTHER" id="PTHR12128:SF66">
    <property type="entry name" value="4-HYDROXY-2-OXOGLUTARATE ALDOLASE, MITOCHONDRIAL"/>
    <property type="match status" value="1"/>
</dbReference>
<evidence type="ECO:0000256" key="11">
    <source>
        <dbReference type="ARBA" id="ARBA00047836"/>
    </source>
</evidence>
<dbReference type="Proteomes" id="UP000751190">
    <property type="component" value="Unassembled WGS sequence"/>
</dbReference>
<dbReference type="Pfam" id="PF00701">
    <property type="entry name" value="DHDPS"/>
    <property type="match status" value="1"/>
</dbReference>
<feature type="binding site" evidence="14">
    <location>
        <position position="99"/>
    </location>
    <ligand>
        <name>pyruvate</name>
        <dbReference type="ChEBI" id="CHEBI:15361"/>
    </ligand>
</feature>
<organism evidence="16 17">
    <name type="scientific">Diacronema lutheri</name>
    <name type="common">Unicellular marine alga</name>
    <name type="synonym">Monochrysis lutheri</name>
    <dbReference type="NCBI Taxonomy" id="2081491"/>
    <lineage>
        <taxon>Eukaryota</taxon>
        <taxon>Haptista</taxon>
        <taxon>Haptophyta</taxon>
        <taxon>Pavlovophyceae</taxon>
        <taxon>Pavlovales</taxon>
        <taxon>Pavlovaceae</taxon>
        <taxon>Diacronema</taxon>
    </lineage>
</organism>
<dbReference type="PRINTS" id="PR00146">
    <property type="entry name" value="DHPICSNTHASE"/>
</dbReference>
<sequence>MGSGLRGRRHAVLLATMVACGAALRADVGLRAAAAARRYGACRAAAVMSTRGDGLPCGSLVALITPMFADGSVDEDALRALYRWHIDCGTDGLVVLGTTGEASTLSPAERLNVLRITQEEAVGKLPVVIGTGAIQPAAAIKMGEEAAAHGANGVLVVTPYYVKPTQKGLIKYYEHIADNSPLPLVLYNVPSRTGVDMTPITVGALSQHPRIVGVKEATGDVMRVAPLRELCGPDFLLYSGDDGTAVDFVLAGGDGTISVTSNVAPSMNREVMACARIGDATRARELNAQLELLHRRLFLQPNPIPVKWALERMGRAGPGIRLPLTQLEPEFHMPLAEAMDVAGLLS</sequence>
<dbReference type="NCBIfam" id="TIGR00674">
    <property type="entry name" value="dapA"/>
    <property type="match status" value="1"/>
</dbReference>
<dbReference type="PROSITE" id="PS51257">
    <property type="entry name" value="PROKAR_LIPOPROTEIN"/>
    <property type="match status" value="1"/>
</dbReference>
<dbReference type="EMBL" id="JAGTXO010000004">
    <property type="protein sequence ID" value="KAG8468388.1"/>
    <property type="molecule type" value="Genomic_DNA"/>
</dbReference>
<evidence type="ECO:0000256" key="13">
    <source>
        <dbReference type="PIRSR" id="PIRSR001365-1"/>
    </source>
</evidence>
<evidence type="ECO:0000256" key="4">
    <source>
        <dbReference type="ARBA" id="ARBA00012086"/>
    </source>
</evidence>
<evidence type="ECO:0000256" key="15">
    <source>
        <dbReference type="SAM" id="SignalP"/>
    </source>
</evidence>
<dbReference type="PROSITE" id="PS00666">
    <property type="entry name" value="DHDPS_2"/>
    <property type="match status" value="1"/>
</dbReference>
<feature type="binding site" evidence="14">
    <location>
        <position position="257"/>
    </location>
    <ligand>
        <name>pyruvate</name>
        <dbReference type="ChEBI" id="CHEBI:15361"/>
    </ligand>
</feature>
<gene>
    <name evidence="16" type="ORF">KFE25_013471</name>
</gene>
<dbReference type="SUPFAM" id="SSF51569">
    <property type="entry name" value="Aldolase"/>
    <property type="match status" value="1"/>
</dbReference>
<dbReference type="InterPro" id="IPR002220">
    <property type="entry name" value="DapA-like"/>
</dbReference>
<comment type="caution">
    <text evidence="16">The sequence shown here is derived from an EMBL/GenBank/DDBJ whole genome shotgun (WGS) entry which is preliminary data.</text>
</comment>
<evidence type="ECO:0000256" key="9">
    <source>
        <dbReference type="ARBA" id="ARBA00023239"/>
    </source>
</evidence>
<dbReference type="GO" id="GO:0009089">
    <property type="term" value="P:lysine biosynthetic process via diaminopimelate"/>
    <property type="evidence" value="ECO:0007669"/>
    <property type="project" value="UniProtKB-UniPathway"/>
</dbReference>
<keyword evidence="7" id="KW-0220">Diaminopimelate biosynthesis</keyword>
<accession>A0A8J5XNF8</accession>
<feature type="active site" description="Proton donor/acceptor" evidence="13">
    <location>
        <position position="187"/>
    </location>
</feature>
<feature type="active site" description="Schiff-base intermediate with substrate" evidence="13">
    <location>
        <position position="215"/>
    </location>
</feature>
<dbReference type="InterPro" id="IPR020624">
    <property type="entry name" value="Schiff_base-form_aldolases_CS"/>
</dbReference>
<dbReference type="PROSITE" id="PS00665">
    <property type="entry name" value="DHDPS_1"/>
    <property type="match status" value="1"/>
</dbReference>
<dbReference type="InterPro" id="IPR005263">
    <property type="entry name" value="DapA"/>
</dbReference>
<dbReference type="InterPro" id="IPR013785">
    <property type="entry name" value="Aldolase_TIM"/>
</dbReference>
<comment type="pathway">
    <text evidence="2">Amino-acid biosynthesis; L-lysine biosynthesis via DAP pathway; (S)-tetrahydrodipicolinate from L-aspartate: step 3/4.</text>
</comment>
<keyword evidence="8" id="KW-0457">Lysine biosynthesis</keyword>
<keyword evidence="6" id="KW-0028">Amino-acid biosynthesis</keyword>
<dbReference type="OMA" id="GMDACVP"/>
<dbReference type="CDD" id="cd00950">
    <property type="entry name" value="DHDPS"/>
    <property type="match status" value="1"/>
</dbReference>
<evidence type="ECO:0000256" key="10">
    <source>
        <dbReference type="ARBA" id="ARBA00023270"/>
    </source>
</evidence>
<dbReference type="SMART" id="SM01130">
    <property type="entry name" value="DHDPS"/>
    <property type="match status" value="1"/>
</dbReference>
<dbReference type="EC" id="4.3.3.7" evidence="4"/>
<keyword evidence="15" id="KW-0732">Signal</keyword>
<comment type="catalytic activity">
    <reaction evidence="11">
        <text>L-aspartate 4-semialdehyde + pyruvate = (2S,4S)-4-hydroxy-2,3,4,5-tetrahydrodipicolinate + H2O + H(+)</text>
        <dbReference type="Rhea" id="RHEA:34171"/>
        <dbReference type="ChEBI" id="CHEBI:15361"/>
        <dbReference type="ChEBI" id="CHEBI:15377"/>
        <dbReference type="ChEBI" id="CHEBI:15378"/>
        <dbReference type="ChEBI" id="CHEBI:67139"/>
        <dbReference type="ChEBI" id="CHEBI:537519"/>
        <dbReference type="EC" id="4.3.3.7"/>
    </reaction>
</comment>
<evidence type="ECO:0000256" key="5">
    <source>
        <dbReference type="ARBA" id="ARBA00022490"/>
    </source>
</evidence>
<evidence type="ECO:0000256" key="2">
    <source>
        <dbReference type="ARBA" id="ARBA00005120"/>
    </source>
</evidence>
<evidence type="ECO:0000256" key="8">
    <source>
        <dbReference type="ARBA" id="ARBA00023154"/>
    </source>
</evidence>
<keyword evidence="9 12" id="KW-0456">Lyase</keyword>
<dbReference type="InterPro" id="IPR020625">
    <property type="entry name" value="Schiff_base-form_aldolases_AS"/>
</dbReference>
<dbReference type="UniPathway" id="UPA00034">
    <property type="reaction ID" value="UER00017"/>
</dbReference>
<feature type="signal peptide" evidence="15">
    <location>
        <begin position="1"/>
        <end position="23"/>
    </location>
</feature>
<keyword evidence="17" id="KW-1185">Reference proteome</keyword>
<dbReference type="PANTHER" id="PTHR12128">
    <property type="entry name" value="DIHYDRODIPICOLINATE SYNTHASE"/>
    <property type="match status" value="1"/>
</dbReference>
<evidence type="ECO:0000256" key="7">
    <source>
        <dbReference type="ARBA" id="ARBA00022915"/>
    </source>
</evidence>
<evidence type="ECO:0000256" key="14">
    <source>
        <dbReference type="PIRSR" id="PIRSR001365-2"/>
    </source>
</evidence>
<reference evidence="16" key="1">
    <citation type="submission" date="2021-05" db="EMBL/GenBank/DDBJ databases">
        <title>The genome of the haptophyte Pavlova lutheri (Diacronema luteri, Pavlovales) - a model for lipid biosynthesis in eukaryotic algae.</title>
        <authorList>
            <person name="Hulatt C.J."/>
            <person name="Posewitz M.C."/>
        </authorList>
    </citation>
    <scope>NUCLEOTIDE SEQUENCE</scope>
    <source>
        <strain evidence="16">NIVA-4/92</strain>
    </source>
</reference>
<dbReference type="PIRSF" id="PIRSF001365">
    <property type="entry name" value="DHDPS"/>
    <property type="match status" value="1"/>
</dbReference>
<evidence type="ECO:0000256" key="3">
    <source>
        <dbReference type="ARBA" id="ARBA00007592"/>
    </source>
</evidence>
<dbReference type="Gene3D" id="3.20.20.70">
    <property type="entry name" value="Aldolase class I"/>
    <property type="match status" value="1"/>
</dbReference>
<comment type="function">
    <text evidence="1">Catalyzes the condensation of (S)-aspartate-beta-semialdehyde [(S)-ASA] and pyruvate to 4-hydroxy-tetrahydrodipicolinate (HTPA).</text>
</comment>
<protein>
    <recommendedName>
        <fullName evidence="4">4-hydroxy-tetrahydrodipicolinate synthase</fullName>
        <ecNumber evidence="4">4.3.3.7</ecNumber>
    </recommendedName>
</protein>
<keyword evidence="5" id="KW-0963">Cytoplasm</keyword>